<evidence type="ECO:0000256" key="4">
    <source>
        <dbReference type="ARBA" id="ARBA00022692"/>
    </source>
</evidence>
<dbReference type="InterPro" id="IPR003148">
    <property type="entry name" value="RCK_N"/>
</dbReference>
<keyword evidence="8" id="KW-0407">Ion channel</keyword>
<evidence type="ECO:0000256" key="8">
    <source>
        <dbReference type="ARBA" id="ARBA00023303"/>
    </source>
</evidence>
<sequence>MGSLTRANAARSGVKSTAAAKPNTLKEQQLGDVGLGEKLRYEFDKSMAAGPIALVGWLSLVTVFVILLAASVLALTRLGPDGGFNFFEAAWQSLMRTMDAGTMGGDAGWPFRLLTLFVTLMGILVFSALISIISAGLDSALEALRKGRSRVLETDHTVILNWSPSIFDIVSELVVANESRRKPRIVIMANRDKVEMEDEIADKVGDLKNTQVICRSGDPTDLFDLSLVNPQTCRSIIVVSPEGTDDPDSQVIKTVLALTNDPKRREARYRIAAELRDSRNAEVAHIVGGDEVQLVLADDLISRIVVQSSRQAGLSAVYSELLDFDGCEIYTTELQDLVGKTYGDAVMGYRDSALIGLRYPDGRTTLNPPMDEVIAEGCRAIIIAEDDDSIRLTQPDEALIDAAAVRAPKAVRRKAERVLIIGWNRRGPMIASELSKYVRPGSVLTVAGDTPGFVDEIRSMPLGSRNMTVEHRVIDTGHAASIEALDPASYDSIMVLGYSDTMEAQSADTRTLITLLHLRKLSERLGVHISVVSEMIDIRNRELAEVTRADDFVVSNKLVSLMLAQASENEYLSDIFADLLDEDGSEIYMRPIGDYVDLTGPVSGYTLAEAARRRGETAIGYRRKREEDGADGRNMGGVVVNPDKAEVLEFLPEDRLIVLAEG</sequence>
<keyword evidence="6" id="KW-0406">Ion transport</keyword>
<feature type="transmembrane region" description="Helical" evidence="9">
    <location>
        <begin position="48"/>
        <end position="75"/>
    </location>
</feature>
<keyword evidence="4 9" id="KW-0812">Transmembrane</keyword>
<dbReference type="PANTHER" id="PTHR31563:SF10">
    <property type="entry name" value="ION CHANNEL POLLUX-RELATED"/>
    <property type="match status" value="1"/>
</dbReference>
<dbReference type="SUPFAM" id="SSF51735">
    <property type="entry name" value="NAD(P)-binding Rossmann-fold domains"/>
    <property type="match status" value="1"/>
</dbReference>
<name>A0ABV1NS86_9CAUL</name>
<keyword evidence="3" id="KW-0813">Transport</keyword>
<feature type="transmembrane region" description="Helical" evidence="9">
    <location>
        <begin position="113"/>
        <end position="137"/>
    </location>
</feature>
<organism evidence="11 12">
    <name type="scientific">Brevundimonas aurifodinae</name>
    <dbReference type="NCBI Taxonomy" id="1508312"/>
    <lineage>
        <taxon>Bacteria</taxon>
        <taxon>Pseudomonadati</taxon>
        <taxon>Pseudomonadota</taxon>
        <taxon>Alphaproteobacteria</taxon>
        <taxon>Caulobacterales</taxon>
        <taxon>Caulobacteraceae</taxon>
        <taxon>Brevundimonas</taxon>
    </lineage>
</organism>
<evidence type="ECO:0000256" key="6">
    <source>
        <dbReference type="ARBA" id="ARBA00023065"/>
    </source>
</evidence>
<reference evidence="11 12" key="1">
    <citation type="submission" date="2024-06" db="EMBL/GenBank/DDBJ databases">
        <title>Brevundimonas sp. C11.</title>
        <authorList>
            <person name="Maltman C."/>
        </authorList>
    </citation>
    <scope>NUCLEOTIDE SEQUENCE [LARGE SCALE GENOMIC DNA]</scope>
    <source>
        <strain evidence="11 12">C11</strain>
    </source>
</reference>
<dbReference type="PANTHER" id="PTHR31563">
    <property type="entry name" value="ION CHANNEL POLLUX-RELATED"/>
    <property type="match status" value="1"/>
</dbReference>
<comment type="subcellular location">
    <subcellularLocation>
        <location evidence="1">Endomembrane system</location>
        <topology evidence="1">Multi-pass membrane protein</topology>
    </subcellularLocation>
</comment>
<feature type="domain" description="RCK N-terminal" evidence="10">
    <location>
        <begin position="154"/>
        <end position="294"/>
    </location>
</feature>
<protein>
    <recommendedName>
        <fullName evidence="10">RCK N-terminal domain-containing protein</fullName>
    </recommendedName>
</protein>
<evidence type="ECO:0000256" key="9">
    <source>
        <dbReference type="SAM" id="Phobius"/>
    </source>
</evidence>
<dbReference type="InterPro" id="IPR044849">
    <property type="entry name" value="CASTOR/POLLUX/SYM8-like"/>
</dbReference>
<accession>A0ABV1NS86</accession>
<keyword evidence="5 9" id="KW-1133">Transmembrane helix</keyword>
<keyword evidence="12" id="KW-1185">Reference proteome</keyword>
<evidence type="ECO:0000313" key="11">
    <source>
        <dbReference type="EMBL" id="MEQ7156493.1"/>
    </source>
</evidence>
<proteinExistence type="inferred from homology"/>
<dbReference type="EMBL" id="JBEGDD010000014">
    <property type="protein sequence ID" value="MEQ7156493.1"/>
    <property type="molecule type" value="Genomic_DNA"/>
</dbReference>
<dbReference type="Proteomes" id="UP001445732">
    <property type="component" value="Unassembled WGS sequence"/>
</dbReference>
<dbReference type="InterPro" id="IPR036291">
    <property type="entry name" value="NAD(P)-bd_dom_sf"/>
</dbReference>
<keyword evidence="7 9" id="KW-0472">Membrane</keyword>
<evidence type="ECO:0000256" key="5">
    <source>
        <dbReference type="ARBA" id="ARBA00022989"/>
    </source>
</evidence>
<comment type="similarity">
    <text evidence="2">Belongs to the castor/pollux (TC 1.A.1.23) family.</text>
</comment>
<evidence type="ECO:0000256" key="2">
    <source>
        <dbReference type="ARBA" id="ARBA00008577"/>
    </source>
</evidence>
<dbReference type="PROSITE" id="PS51201">
    <property type="entry name" value="RCK_N"/>
    <property type="match status" value="1"/>
</dbReference>
<evidence type="ECO:0000259" key="10">
    <source>
        <dbReference type="PROSITE" id="PS51201"/>
    </source>
</evidence>
<gene>
    <name evidence="11" type="ORF">ABN401_14825</name>
</gene>
<evidence type="ECO:0000313" key="12">
    <source>
        <dbReference type="Proteomes" id="UP001445732"/>
    </source>
</evidence>
<dbReference type="RefSeq" id="WP_349685642.1">
    <property type="nucleotide sequence ID" value="NZ_JBEGDD010000014.1"/>
</dbReference>
<comment type="caution">
    <text evidence="11">The sequence shown here is derived from an EMBL/GenBank/DDBJ whole genome shotgun (WGS) entry which is preliminary data.</text>
</comment>
<dbReference type="Pfam" id="PF06241">
    <property type="entry name" value="Castor_Poll_mid"/>
    <property type="match status" value="1"/>
</dbReference>
<evidence type="ECO:0000256" key="1">
    <source>
        <dbReference type="ARBA" id="ARBA00004127"/>
    </source>
</evidence>
<dbReference type="InterPro" id="IPR010420">
    <property type="entry name" value="CASTOR/POLLUX/SYM8_dom"/>
</dbReference>
<evidence type="ECO:0000256" key="7">
    <source>
        <dbReference type="ARBA" id="ARBA00023136"/>
    </source>
</evidence>
<dbReference type="Gene3D" id="3.40.50.720">
    <property type="entry name" value="NAD(P)-binding Rossmann-like Domain"/>
    <property type="match status" value="2"/>
</dbReference>
<evidence type="ECO:0000256" key="3">
    <source>
        <dbReference type="ARBA" id="ARBA00022448"/>
    </source>
</evidence>